<dbReference type="GO" id="GO:0003904">
    <property type="term" value="F:deoxyribodipyrimidine photo-lyase activity"/>
    <property type="evidence" value="ECO:0007669"/>
    <property type="project" value="UniProtKB-EC"/>
</dbReference>
<dbReference type="PROSITE" id="PS00394">
    <property type="entry name" value="DNA_PHOTOLYASES_1_1"/>
    <property type="match status" value="1"/>
</dbReference>
<comment type="cofactor">
    <cofactor evidence="8">
        <name>FAD</name>
        <dbReference type="ChEBI" id="CHEBI:57692"/>
    </cofactor>
    <text evidence="8">Binds 1 FAD per subunit.</text>
</comment>
<name>A0A1Y6CGT0_9NEIS</name>
<dbReference type="Proteomes" id="UP000192920">
    <property type="component" value="Unassembled WGS sequence"/>
</dbReference>
<feature type="binding site" evidence="8">
    <location>
        <begin position="368"/>
        <end position="370"/>
    </location>
    <ligand>
        <name>FAD</name>
        <dbReference type="ChEBI" id="CHEBI:57692"/>
    </ligand>
</feature>
<evidence type="ECO:0000256" key="7">
    <source>
        <dbReference type="ARBA" id="ARBA00033999"/>
    </source>
</evidence>
<dbReference type="RefSeq" id="WP_085277883.1">
    <property type="nucleotide sequence ID" value="NZ_FXAG01000033.1"/>
</dbReference>
<evidence type="ECO:0000256" key="8">
    <source>
        <dbReference type="PIRSR" id="PIRSR602081-1"/>
    </source>
</evidence>
<dbReference type="GO" id="GO:0003677">
    <property type="term" value="F:DNA binding"/>
    <property type="evidence" value="ECO:0007669"/>
    <property type="project" value="TreeGrafter"/>
</dbReference>
<evidence type="ECO:0000256" key="2">
    <source>
        <dbReference type="ARBA" id="ARBA00013149"/>
    </source>
</evidence>
<comment type="cofactor">
    <cofactor evidence="1">
        <name>(6R)-5,10-methylene-5,6,7,8-tetrahydrofolate</name>
        <dbReference type="ChEBI" id="CHEBI:15636"/>
    </cofactor>
</comment>
<sequence>MTTTALCWFRRDLRLDDHAALHAALRHSECVICVFVFDRDILDRLPAQDRRIDFIWHSLEELKEHLRALGSDLVVVSGRPVDCIPVLAQEHGAGTVWASRDYEPAACQRDKAVAARLSQLGKKLETVKDQVIFEQDEVLTGNGKPYTVFTPYRNAWLKKLTPFYLQAYPSTSHLDRLARLAETPLPSLADLGFTDTGLGRLGILAGMSGAAALFADFGQRIEHYQQWRDFPAVKGVSYLSVHLRFGTISIRQLAQFAWQQGSAGATTWLNELIWREFYQQLLWHYPHVAEESFKPEYRQLGFPNDETQFAAWCTGRTGYPLVDAAMRQLEHSSYMHNRLRMVTASFLVKDLLVDWRWGERYFAEKLIDYDLAANNGGWQWAASTGCDAQPWFRIFNPVTQSQKFDPEGKFIRRYVPELATLDNQAIHAPWQAKTLPDGFLLGRDYPRPIVDHAEQRTQALALFGLRPKA</sequence>
<dbReference type="InterPro" id="IPR005101">
    <property type="entry name" value="Cryptochr/Photolyase_FAD-bd"/>
</dbReference>
<evidence type="ECO:0000256" key="6">
    <source>
        <dbReference type="ARBA" id="ARBA00022991"/>
    </source>
</evidence>
<dbReference type="InterPro" id="IPR014729">
    <property type="entry name" value="Rossmann-like_a/b/a_fold"/>
</dbReference>
<evidence type="ECO:0000256" key="1">
    <source>
        <dbReference type="ARBA" id="ARBA00001932"/>
    </source>
</evidence>
<dbReference type="PROSITE" id="PS51645">
    <property type="entry name" value="PHR_CRY_ALPHA_BETA"/>
    <property type="match status" value="1"/>
</dbReference>
<evidence type="ECO:0000256" key="5">
    <source>
        <dbReference type="ARBA" id="ARBA00022827"/>
    </source>
</evidence>
<dbReference type="PROSITE" id="PS00691">
    <property type="entry name" value="DNA_PHOTOLYASES_1_2"/>
    <property type="match status" value="1"/>
</dbReference>
<dbReference type="InterPro" id="IPR006050">
    <property type="entry name" value="DNA_photolyase_N"/>
</dbReference>
<keyword evidence="5 8" id="KW-0274">FAD</keyword>
<dbReference type="PANTHER" id="PTHR11455">
    <property type="entry name" value="CRYPTOCHROME"/>
    <property type="match status" value="1"/>
</dbReference>
<feature type="binding site" evidence="8">
    <location>
        <position position="224"/>
    </location>
    <ligand>
        <name>FAD</name>
        <dbReference type="ChEBI" id="CHEBI:57692"/>
    </ligand>
</feature>
<gene>
    <name evidence="11" type="ORF">SAMN02745746_03928</name>
</gene>
<evidence type="ECO:0000256" key="9">
    <source>
        <dbReference type="RuleBase" id="RU004182"/>
    </source>
</evidence>
<dbReference type="GO" id="GO:0009416">
    <property type="term" value="P:response to light stimulus"/>
    <property type="evidence" value="ECO:0007669"/>
    <property type="project" value="TreeGrafter"/>
</dbReference>
<evidence type="ECO:0000313" key="12">
    <source>
        <dbReference type="Proteomes" id="UP000192920"/>
    </source>
</evidence>
<evidence type="ECO:0000256" key="4">
    <source>
        <dbReference type="ARBA" id="ARBA00022630"/>
    </source>
</evidence>
<feature type="domain" description="Photolyase/cryptochrome alpha/beta" evidence="10">
    <location>
        <begin position="3"/>
        <end position="132"/>
    </location>
</feature>
<protein>
    <recommendedName>
        <fullName evidence="3">Deoxyribodipyrimidine photo-lyase</fullName>
        <ecNumber evidence="2">4.1.99.3</ecNumber>
    </recommendedName>
</protein>
<dbReference type="EC" id="4.1.99.3" evidence="2"/>
<dbReference type="SUPFAM" id="SSF48173">
    <property type="entry name" value="Cryptochrome/photolyase FAD-binding domain"/>
    <property type="match status" value="1"/>
</dbReference>
<keyword evidence="11" id="KW-0456">Lyase</keyword>
<dbReference type="InterPro" id="IPR002081">
    <property type="entry name" value="Cryptochrome/DNA_photolyase_1"/>
</dbReference>
<comment type="catalytic activity">
    <reaction evidence="7">
        <text>cyclobutadipyrimidine (in DNA) = 2 pyrimidine residues (in DNA).</text>
        <dbReference type="EC" id="4.1.99.3"/>
    </reaction>
</comment>
<keyword evidence="12" id="KW-1185">Reference proteome</keyword>
<keyword evidence="4 8" id="KW-0285">Flavoprotein</keyword>
<feature type="binding site" evidence="8">
    <location>
        <position position="268"/>
    </location>
    <ligand>
        <name>FAD</name>
        <dbReference type="ChEBI" id="CHEBI:57692"/>
    </ligand>
</feature>
<reference evidence="12" key="1">
    <citation type="submission" date="2017-04" db="EMBL/GenBank/DDBJ databases">
        <authorList>
            <person name="Varghese N."/>
            <person name="Submissions S."/>
        </authorList>
    </citation>
    <scope>NUCLEOTIDE SEQUENCE [LARGE SCALE GENOMIC DNA]</scope>
    <source>
        <strain evidence="12">DSM 22618</strain>
    </source>
</reference>
<evidence type="ECO:0000256" key="3">
    <source>
        <dbReference type="ARBA" id="ARBA00014046"/>
    </source>
</evidence>
<dbReference type="Gene3D" id="1.25.40.80">
    <property type="match status" value="1"/>
</dbReference>
<evidence type="ECO:0000259" key="10">
    <source>
        <dbReference type="PROSITE" id="PS51645"/>
    </source>
</evidence>
<dbReference type="Gene3D" id="1.10.579.10">
    <property type="entry name" value="DNA Cyclobutane Dipyrimidine Photolyase, subunit A, domain 3"/>
    <property type="match status" value="1"/>
</dbReference>
<keyword evidence="6 9" id="KW-0157">Chromophore</keyword>
<dbReference type="PRINTS" id="PR00147">
    <property type="entry name" value="DNAPHOTLYASE"/>
</dbReference>
<dbReference type="Pfam" id="PF00875">
    <property type="entry name" value="DNA_photolyase"/>
    <property type="match status" value="1"/>
</dbReference>
<dbReference type="Pfam" id="PF03441">
    <property type="entry name" value="FAD_binding_7"/>
    <property type="match status" value="1"/>
</dbReference>
<dbReference type="SUPFAM" id="SSF52425">
    <property type="entry name" value="Cryptochrome/photolyase, N-terminal domain"/>
    <property type="match status" value="1"/>
</dbReference>
<dbReference type="InterPro" id="IPR018394">
    <property type="entry name" value="DNA_photolyase_1_CS_C"/>
</dbReference>
<evidence type="ECO:0000313" key="11">
    <source>
        <dbReference type="EMBL" id="SMF55227.1"/>
    </source>
</evidence>
<dbReference type="GO" id="GO:0000719">
    <property type="term" value="P:photoreactive repair"/>
    <property type="evidence" value="ECO:0007669"/>
    <property type="project" value="UniProtKB-ARBA"/>
</dbReference>
<dbReference type="Gene3D" id="3.40.50.620">
    <property type="entry name" value="HUPs"/>
    <property type="match status" value="1"/>
</dbReference>
<dbReference type="InterPro" id="IPR036134">
    <property type="entry name" value="Crypto/Photolyase_FAD-like_sf"/>
</dbReference>
<dbReference type="AlphaFoldDB" id="A0A1Y6CGT0"/>
<comment type="similarity">
    <text evidence="9">Belongs to the DNA photolyase family.</text>
</comment>
<dbReference type="PANTHER" id="PTHR11455:SF9">
    <property type="entry name" value="CRYPTOCHROME CIRCADIAN CLOCK 5 ISOFORM X1"/>
    <property type="match status" value="1"/>
</dbReference>
<feature type="binding site" evidence="8">
    <location>
        <begin position="271"/>
        <end position="278"/>
    </location>
    <ligand>
        <name>FAD</name>
        <dbReference type="ChEBI" id="CHEBI:57692"/>
    </ligand>
</feature>
<proteinExistence type="inferred from homology"/>
<dbReference type="FunFam" id="1.10.579.10:FF:000003">
    <property type="entry name" value="Deoxyribodipyrimidine photo-lyase"/>
    <property type="match status" value="1"/>
</dbReference>
<organism evidence="11 12">
    <name type="scientific">Pseudogulbenkiania subflava DSM 22618</name>
    <dbReference type="NCBI Taxonomy" id="1123014"/>
    <lineage>
        <taxon>Bacteria</taxon>
        <taxon>Pseudomonadati</taxon>
        <taxon>Pseudomonadota</taxon>
        <taxon>Betaproteobacteria</taxon>
        <taxon>Neisseriales</taxon>
        <taxon>Chromobacteriaceae</taxon>
        <taxon>Pseudogulbenkiania</taxon>
    </lineage>
</organism>
<accession>A0A1Y6CGT0</accession>
<dbReference type="InterPro" id="IPR036155">
    <property type="entry name" value="Crypto/Photolyase_N_sf"/>
</dbReference>
<dbReference type="EMBL" id="FXAG01000033">
    <property type="protein sequence ID" value="SMF55227.1"/>
    <property type="molecule type" value="Genomic_DNA"/>
</dbReference>
<dbReference type="GO" id="GO:0071949">
    <property type="term" value="F:FAD binding"/>
    <property type="evidence" value="ECO:0007669"/>
    <property type="project" value="TreeGrafter"/>
</dbReference>
<dbReference type="STRING" id="1123014.SAMN02745746_03928"/>